<gene>
    <name evidence="1" type="ORF">BT96DRAFT_1006084</name>
</gene>
<dbReference type="Proteomes" id="UP000799118">
    <property type="component" value="Unassembled WGS sequence"/>
</dbReference>
<reference evidence="1" key="1">
    <citation type="journal article" date="2019" name="Environ. Microbiol.">
        <title>Fungal ecological strategies reflected in gene transcription - a case study of two litter decomposers.</title>
        <authorList>
            <person name="Barbi F."/>
            <person name="Kohler A."/>
            <person name="Barry K."/>
            <person name="Baskaran P."/>
            <person name="Daum C."/>
            <person name="Fauchery L."/>
            <person name="Ihrmark K."/>
            <person name="Kuo A."/>
            <person name="LaButti K."/>
            <person name="Lipzen A."/>
            <person name="Morin E."/>
            <person name="Grigoriev I.V."/>
            <person name="Henrissat B."/>
            <person name="Lindahl B."/>
            <person name="Martin F."/>
        </authorList>
    </citation>
    <scope>NUCLEOTIDE SEQUENCE</scope>
    <source>
        <strain evidence="1">JB14</strain>
    </source>
</reference>
<evidence type="ECO:0000313" key="2">
    <source>
        <dbReference type="Proteomes" id="UP000799118"/>
    </source>
</evidence>
<evidence type="ECO:0000313" key="1">
    <source>
        <dbReference type="EMBL" id="KAE9386430.1"/>
    </source>
</evidence>
<sequence>MARCKKYHSSAAKQAANRLKSLAHYHWLSPPEKKPLSLSYHMNTLRKLHVVTYQIFATAGNNPETYHKYVAMLFKDFMKELDCGGTFHYLNPFLPPLTELECELDGVFNCVLRLAGPTSEDLAQVDALSAAQKGGAGMVLQKPFVPIFKAQAVRREFL</sequence>
<proteinExistence type="predicted"/>
<keyword evidence="2" id="KW-1185">Reference proteome</keyword>
<organism evidence="1 2">
    <name type="scientific">Gymnopus androsaceus JB14</name>
    <dbReference type="NCBI Taxonomy" id="1447944"/>
    <lineage>
        <taxon>Eukaryota</taxon>
        <taxon>Fungi</taxon>
        <taxon>Dikarya</taxon>
        <taxon>Basidiomycota</taxon>
        <taxon>Agaricomycotina</taxon>
        <taxon>Agaricomycetes</taxon>
        <taxon>Agaricomycetidae</taxon>
        <taxon>Agaricales</taxon>
        <taxon>Marasmiineae</taxon>
        <taxon>Omphalotaceae</taxon>
        <taxon>Gymnopus</taxon>
    </lineage>
</organism>
<dbReference type="AlphaFoldDB" id="A0A6A4GM78"/>
<accession>A0A6A4GM78</accession>
<name>A0A6A4GM78_9AGAR</name>
<dbReference type="EMBL" id="ML769879">
    <property type="protein sequence ID" value="KAE9386430.1"/>
    <property type="molecule type" value="Genomic_DNA"/>
</dbReference>
<protein>
    <submittedName>
        <fullName evidence="1">Uncharacterized protein</fullName>
    </submittedName>
</protein>